<reference evidence="4 5" key="1">
    <citation type="submission" date="2016-12" db="EMBL/GenBank/DDBJ databases">
        <title>The whole genome sequencing and assembly of Bacillus cohnii DSM 6307T strain.</title>
        <authorList>
            <person name="Lee Y.-J."/>
            <person name="Yi H."/>
            <person name="Bahn Y.-S."/>
            <person name="Kim J.F."/>
            <person name="Lee D.-W."/>
        </authorList>
    </citation>
    <scope>NUCLEOTIDE SEQUENCE [LARGE SCALE GENOMIC DNA]</scope>
    <source>
        <strain evidence="4 5">DSM 6307</strain>
    </source>
</reference>
<proteinExistence type="predicted"/>
<protein>
    <recommendedName>
        <fullName evidence="6">Prepilin-type N-terminal cleavage/methylation domain-containing protein</fullName>
    </recommendedName>
</protein>
<dbReference type="SUPFAM" id="SSF54523">
    <property type="entry name" value="Pili subunits"/>
    <property type="match status" value="1"/>
</dbReference>
<gene>
    <name evidence="4" type="ORF">BC6307_16345</name>
</gene>
<dbReference type="RefSeq" id="WP_066414382.1">
    <property type="nucleotide sequence ID" value="NZ_CP018866.1"/>
</dbReference>
<dbReference type="GO" id="GO:0009986">
    <property type="term" value="C:cell surface"/>
    <property type="evidence" value="ECO:0007669"/>
    <property type="project" value="UniProtKB-SubCell"/>
</dbReference>
<keyword evidence="3" id="KW-0472">Membrane</keyword>
<sequence>MFKKCRNILRNEKGLTLIELLAVVVILGIIAAIAIPSISSIIDNSKKDTHVANAQQMVNSARLAIANNSELNTGTHHLSLNYLITNKYIDQIQNPDNKSVGYVTGSEDLLSGTGEGSVPAENSSYVKIVNGKITEVKLYSADREVHETAVDGNLILNRDSIVD</sequence>
<evidence type="ECO:0000256" key="1">
    <source>
        <dbReference type="ARBA" id="ARBA00004241"/>
    </source>
</evidence>
<evidence type="ECO:0000313" key="5">
    <source>
        <dbReference type="Proteomes" id="UP000215224"/>
    </source>
</evidence>
<keyword evidence="2" id="KW-0178">Competence</keyword>
<dbReference type="KEGG" id="bcoh:BC6307_16345"/>
<accession>A0A223KTS6</accession>
<dbReference type="InterPro" id="IPR012902">
    <property type="entry name" value="N_methyl_site"/>
</dbReference>
<dbReference type="Gene3D" id="3.30.700.10">
    <property type="entry name" value="Glycoprotein, Type 4 Pilin"/>
    <property type="match status" value="1"/>
</dbReference>
<keyword evidence="3" id="KW-1133">Transmembrane helix</keyword>
<dbReference type="GO" id="GO:0030420">
    <property type="term" value="P:establishment of competence for transformation"/>
    <property type="evidence" value="ECO:0007669"/>
    <property type="project" value="UniProtKB-KW"/>
</dbReference>
<dbReference type="InterPro" id="IPR045584">
    <property type="entry name" value="Pilin-like"/>
</dbReference>
<comment type="subcellular location">
    <subcellularLocation>
        <location evidence="1">Cell surface</location>
    </subcellularLocation>
</comment>
<name>A0A223KTS6_9BACI</name>
<dbReference type="STRING" id="1314751.GCA_001591425_01579"/>
<dbReference type="Proteomes" id="UP000215224">
    <property type="component" value="Chromosome"/>
</dbReference>
<dbReference type="AlphaFoldDB" id="A0A223KTS6"/>
<evidence type="ECO:0000256" key="2">
    <source>
        <dbReference type="ARBA" id="ARBA00023287"/>
    </source>
</evidence>
<evidence type="ECO:0000256" key="3">
    <source>
        <dbReference type="SAM" id="Phobius"/>
    </source>
</evidence>
<keyword evidence="3" id="KW-0812">Transmembrane</keyword>
<evidence type="ECO:0000313" key="4">
    <source>
        <dbReference type="EMBL" id="AST92744.1"/>
    </source>
</evidence>
<feature type="transmembrane region" description="Helical" evidence="3">
    <location>
        <begin position="20"/>
        <end position="42"/>
    </location>
</feature>
<evidence type="ECO:0008006" key="6">
    <source>
        <dbReference type="Google" id="ProtNLM"/>
    </source>
</evidence>
<dbReference type="Pfam" id="PF07963">
    <property type="entry name" value="N_methyl"/>
    <property type="match status" value="1"/>
</dbReference>
<organism evidence="4 5">
    <name type="scientific">Sutcliffiella cohnii</name>
    <dbReference type="NCBI Taxonomy" id="33932"/>
    <lineage>
        <taxon>Bacteria</taxon>
        <taxon>Bacillati</taxon>
        <taxon>Bacillota</taxon>
        <taxon>Bacilli</taxon>
        <taxon>Bacillales</taxon>
        <taxon>Bacillaceae</taxon>
        <taxon>Sutcliffiella</taxon>
    </lineage>
</organism>
<keyword evidence="5" id="KW-1185">Reference proteome</keyword>
<dbReference type="NCBIfam" id="TIGR02532">
    <property type="entry name" value="IV_pilin_GFxxxE"/>
    <property type="match status" value="1"/>
</dbReference>
<dbReference type="PROSITE" id="PS00409">
    <property type="entry name" value="PROKAR_NTER_METHYL"/>
    <property type="match status" value="1"/>
</dbReference>
<dbReference type="EMBL" id="CP018866">
    <property type="protein sequence ID" value="AST92744.1"/>
    <property type="molecule type" value="Genomic_DNA"/>
</dbReference>